<evidence type="ECO:0000313" key="8">
    <source>
        <dbReference type="Proteomes" id="UP000886819"/>
    </source>
</evidence>
<dbReference type="Gene3D" id="3.40.1190.10">
    <property type="entry name" value="Mur-like, catalytic domain"/>
    <property type="match status" value="1"/>
</dbReference>
<evidence type="ECO:0000313" key="7">
    <source>
        <dbReference type="EMBL" id="HIQ62389.1"/>
    </source>
</evidence>
<dbReference type="AlphaFoldDB" id="A0A9D1CJ78"/>
<protein>
    <submittedName>
        <fullName evidence="7">UDP-N-acetylmuramoyl-tripeptide--D-alanyl-D-alanine ligase</fullName>
    </submittedName>
</protein>
<dbReference type="Gene3D" id="3.90.190.20">
    <property type="entry name" value="Mur ligase, C-terminal domain"/>
    <property type="match status" value="1"/>
</dbReference>
<organism evidence="7 8">
    <name type="scientific">Candidatus Avichristensenella intestinipullorum</name>
    <dbReference type="NCBI Taxonomy" id="2840693"/>
    <lineage>
        <taxon>Bacteria</taxon>
        <taxon>Bacillati</taxon>
        <taxon>Bacillota</taxon>
        <taxon>Clostridia</taxon>
        <taxon>Candidatus Avichristensenella</taxon>
    </lineage>
</organism>
<keyword evidence="4" id="KW-0812">Transmembrane</keyword>
<feature type="domain" description="Mur ligase central" evidence="6">
    <location>
        <begin position="168"/>
        <end position="355"/>
    </location>
</feature>
<dbReference type="InterPro" id="IPR051046">
    <property type="entry name" value="MurCDEF_CellWall_CoF430Synth"/>
</dbReference>
<evidence type="ECO:0000256" key="1">
    <source>
        <dbReference type="ARBA" id="ARBA00022598"/>
    </source>
</evidence>
<dbReference type="PANTHER" id="PTHR43024">
    <property type="entry name" value="UDP-N-ACETYLMURAMOYL-TRIPEPTIDE--D-ALANYL-D-ALANINE LIGASE"/>
    <property type="match status" value="1"/>
</dbReference>
<feature type="domain" description="Mur ligase C-terminal" evidence="5">
    <location>
        <begin position="378"/>
        <end position="494"/>
    </location>
</feature>
<keyword evidence="1 7" id="KW-0436">Ligase</keyword>
<keyword evidence="3" id="KW-0067">ATP-binding</keyword>
<evidence type="ECO:0000259" key="6">
    <source>
        <dbReference type="Pfam" id="PF08245"/>
    </source>
</evidence>
<keyword evidence="4" id="KW-0472">Membrane</keyword>
<dbReference type="InterPro" id="IPR013221">
    <property type="entry name" value="Mur_ligase_cen"/>
</dbReference>
<evidence type="ECO:0000256" key="2">
    <source>
        <dbReference type="ARBA" id="ARBA00022741"/>
    </source>
</evidence>
<evidence type="ECO:0000259" key="5">
    <source>
        <dbReference type="Pfam" id="PF02875"/>
    </source>
</evidence>
<evidence type="ECO:0000256" key="3">
    <source>
        <dbReference type="ARBA" id="ARBA00022840"/>
    </source>
</evidence>
<feature type="transmembrane region" description="Helical" evidence="4">
    <location>
        <begin position="31"/>
        <end position="53"/>
    </location>
</feature>
<dbReference type="SUPFAM" id="SSF53244">
    <property type="entry name" value="MurD-like peptide ligases, peptide-binding domain"/>
    <property type="match status" value="1"/>
</dbReference>
<sequence>MSCRVALQYFQLESYQFGGYFRTLQRNWLRAFLPGFAVALWGCAAVTLCASLAFADWTLWMGLAITLAGAVAAWVLQRRLPAKKPLVFTARVKRLCLWLLAVCLGASAALAFGGRLLTACLLLPALAPLLLAAAALAALPLEKFVQHLYLRDAMKRLDAMPDLIKIGITGSYGKTSAKFMLEAILSEKYRVLVTPGSFNTSMGVTRVVRERLCPDHQVFVAEMGARHMGDIRLLCKLVRPRYGMLTSIGPQHLETFRSQENICREKFELARAIPENGAMVFADDGGLCAQLYERAACPKHLSGEHAAGLGLSARDIEVGPWGSRFVLTDGKESVTCQTRVLGAHNISNLLLACTMGWLLGMDLPSIARGAARVRPVEHRLEILPSGGGVTVIDDAFNANPVGAKAALEILREFPGRRVVVTPGFVELGAQEEAFQYALGEQIAQCADVAVLVGKRHTAPIAQGLRSKGFAEENLHVISDLAQSAQFIRPGDVVLYENDLPDNYQE</sequence>
<dbReference type="InterPro" id="IPR036565">
    <property type="entry name" value="Mur-like_cat_sf"/>
</dbReference>
<keyword evidence="2" id="KW-0547">Nucleotide-binding</keyword>
<dbReference type="Pfam" id="PF02875">
    <property type="entry name" value="Mur_ligase_C"/>
    <property type="match status" value="1"/>
</dbReference>
<dbReference type="PANTHER" id="PTHR43024:SF1">
    <property type="entry name" value="UDP-N-ACETYLMURAMOYL-TRIPEPTIDE--D-ALANYL-D-ALANINE LIGASE"/>
    <property type="match status" value="1"/>
</dbReference>
<dbReference type="Pfam" id="PF08245">
    <property type="entry name" value="Mur_ligase_M"/>
    <property type="match status" value="1"/>
</dbReference>
<feature type="transmembrane region" description="Helical" evidence="4">
    <location>
        <begin position="97"/>
        <end position="116"/>
    </location>
</feature>
<name>A0A9D1CJ78_9FIRM</name>
<dbReference type="GO" id="GO:0005524">
    <property type="term" value="F:ATP binding"/>
    <property type="evidence" value="ECO:0007669"/>
    <property type="project" value="UniProtKB-KW"/>
</dbReference>
<feature type="transmembrane region" description="Helical" evidence="4">
    <location>
        <begin position="59"/>
        <end position="76"/>
    </location>
</feature>
<dbReference type="GO" id="GO:0016881">
    <property type="term" value="F:acid-amino acid ligase activity"/>
    <property type="evidence" value="ECO:0007669"/>
    <property type="project" value="InterPro"/>
</dbReference>
<dbReference type="SUPFAM" id="SSF53623">
    <property type="entry name" value="MurD-like peptide ligases, catalytic domain"/>
    <property type="match status" value="1"/>
</dbReference>
<evidence type="ECO:0000256" key="4">
    <source>
        <dbReference type="SAM" id="Phobius"/>
    </source>
</evidence>
<dbReference type="InterPro" id="IPR004101">
    <property type="entry name" value="Mur_ligase_C"/>
</dbReference>
<reference evidence="7" key="1">
    <citation type="submission" date="2020-10" db="EMBL/GenBank/DDBJ databases">
        <authorList>
            <person name="Gilroy R."/>
        </authorList>
    </citation>
    <scope>NUCLEOTIDE SEQUENCE</scope>
    <source>
        <strain evidence="7">ChiHile30-977</strain>
    </source>
</reference>
<dbReference type="InterPro" id="IPR036615">
    <property type="entry name" value="Mur_ligase_C_dom_sf"/>
</dbReference>
<reference evidence="7" key="2">
    <citation type="journal article" date="2021" name="PeerJ">
        <title>Extensive microbial diversity within the chicken gut microbiome revealed by metagenomics and culture.</title>
        <authorList>
            <person name="Gilroy R."/>
            <person name="Ravi A."/>
            <person name="Getino M."/>
            <person name="Pursley I."/>
            <person name="Horton D.L."/>
            <person name="Alikhan N.F."/>
            <person name="Baker D."/>
            <person name="Gharbi K."/>
            <person name="Hall N."/>
            <person name="Watson M."/>
            <person name="Adriaenssens E.M."/>
            <person name="Foster-Nyarko E."/>
            <person name="Jarju S."/>
            <person name="Secka A."/>
            <person name="Antonio M."/>
            <person name="Oren A."/>
            <person name="Chaudhuri R.R."/>
            <person name="La Ragione R."/>
            <person name="Hildebrand F."/>
            <person name="Pallen M.J."/>
        </authorList>
    </citation>
    <scope>NUCLEOTIDE SEQUENCE</scope>
    <source>
        <strain evidence="7">ChiHile30-977</strain>
    </source>
</reference>
<dbReference type="EMBL" id="DVFI01000031">
    <property type="protein sequence ID" value="HIQ62389.1"/>
    <property type="molecule type" value="Genomic_DNA"/>
</dbReference>
<accession>A0A9D1CJ78</accession>
<comment type="caution">
    <text evidence="7">The sequence shown here is derived from an EMBL/GenBank/DDBJ whole genome shotgun (WGS) entry which is preliminary data.</text>
</comment>
<proteinExistence type="predicted"/>
<keyword evidence="4" id="KW-1133">Transmembrane helix</keyword>
<gene>
    <name evidence="7" type="ORF">IAA66_02240</name>
</gene>
<dbReference type="Proteomes" id="UP000886819">
    <property type="component" value="Unassembled WGS sequence"/>
</dbReference>